<organism evidence="2 3">
    <name type="scientific">Mycena belliarum</name>
    <dbReference type="NCBI Taxonomy" id="1033014"/>
    <lineage>
        <taxon>Eukaryota</taxon>
        <taxon>Fungi</taxon>
        <taxon>Dikarya</taxon>
        <taxon>Basidiomycota</taxon>
        <taxon>Agaricomycotina</taxon>
        <taxon>Agaricomycetes</taxon>
        <taxon>Agaricomycetidae</taxon>
        <taxon>Agaricales</taxon>
        <taxon>Marasmiineae</taxon>
        <taxon>Mycenaceae</taxon>
        <taxon>Mycena</taxon>
    </lineage>
</organism>
<feature type="region of interest" description="Disordered" evidence="1">
    <location>
        <begin position="314"/>
        <end position="355"/>
    </location>
</feature>
<dbReference type="EMBL" id="JARJCN010000017">
    <property type="protein sequence ID" value="KAJ7092921.1"/>
    <property type="molecule type" value="Genomic_DNA"/>
</dbReference>
<keyword evidence="3" id="KW-1185">Reference proteome</keyword>
<reference evidence="2" key="1">
    <citation type="submission" date="2023-03" db="EMBL/GenBank/DDBJ databases">
        <title>Massive genome expansion in bonnet fungi (Mycena s.s.) driven by repeated elements and novel gene families across ecological guilds.</title>
        <authorList>
            <consortium name="Lawrence Berkeley National Laboratory"/>
            <person name="Harder C.B."/>
            <person name="Miyauchi S."/>
            <person name="Viragh M."/>
            <person name="Kuo A."/>
            <person name="Thoen E."/>
            <person name="Andreopoulos B."/>
            <person name="Lu D."/>
            <person name="Skrede I."/>
            <person name="Drula E."/>
            <person name="Henrissat B."/>
            <person name="Morin E."/>
            <person name="Kohler A."/>
            <person name="Barry K."/>
            <person name="LaButti K."/>
            <person name="Morin E."/>
            <person name="Salamov A."/>
            <person name="Lipzen A."/>
            <person name="Mereny Z."/>
            <person name="Hegedus B."/>
            <person name="Baldrian P."/>
            <person name="Stursova M."/>
            <person name="Weitz H."/>
            <person name="Taylor A."/>
            <person name="Grigoriev I.V."/>
            <person name="Nagy L.G."/>
            <person name="Martin F."/>
            <person name="Kauserud H."/>
        </authorList>
    </citation>
    <scope>NUCLEOTIDE SEQUENCE</scope>
    <source>
        <strain evidence="2">CBHHK173m</strain>
    </source>
</reference>
<dbReference type="AlphaFoldDB" id="A0AAD6XSW4"/>
<feature type="region of interest" description="Disordered" evidence="1">
    <location>
        <begin position="413"/>
        <end position="452"/>
    </location>
</feature>
<name>A0AAD6XSW4_9AGAR</name>
<evidence type="ECO:0000313" key="2">
    <source>
        <dbReference type="EMBL" id="KAJ7092921.1"/>
    </source>
</evidence>
<sequence>MLSSPFCPNSPSLAGHWMAGFPASPGFETHTPLPIPLPARQSSYRPFTPVLVPDDALPDDALDCRSPRGTSTNQETVNPSIGLGLGLGLGIPSFAQQSTYILSRRPGALETMPSAQDATTIPASGSLWDALGSIWDMTHALVSPSTSPILVQSPIAVPLSPTHQALALVPVPFTPCADDSPPCSPAPASPKRMIPFHTFRPTSALAESGSLWDALSSFCDITHALGSPILVQSPTVAPMSPPYQALALAAVTFPPPADDSPPCSPTPASPTRVIPFPEEDLSVSTATFRATCLLTDAPAPVDPQTLAFPADVLAPTMSEPTPPIPPSQPSGSPPPAPLAHDDTSSLPETPPTRPASARVRLLPLPNPAPHPRPAWFAREAADRAPSPSPWDRRRVRCLAAEAALSVPRWRRWAGGAPNSKARNSTDGSSKDGSSKAGVEVKAGTVEMERQREETEFYARRAAMDRGEWTRSERLGVVGWFTGRA</sequence>
<evidence type="ECO:0000256" key="1">
    <source>
        <dbReference type="SAM" id="MobiDB-lite"/>
    </source>
</evidence>
<evidence type="ECO:0000313" key="3">
    <source>
        <dbReference type="Proteomes" id="UP001222325"/>
    </source>
</evidence>
<comment type="caution">
    <text evidence="2">The sequence shown here is derived from an EMBL/GenBank/DDBJ whole genome shotgun (WGS) entry which is preliminary data.</text>
</comment>
<proteinExistence type="predicted"/>
<accession>A0AAD6XSW4</accession>
<protein>
    <submittedName>
        <fullName evidence="2">Uncharacterized protein</fullName>
    </submittedName>
</protein>
<dbReference type="Proteomes" id="UP001222325">
    <property type="component" value="Unassembled WGS sequence"/>
</dbReference>
<gene>
    <name evidence="2" type="ORF">B0H15DRAFT_929733</name>
</gene>
<feature type="compositionally biased region" description="Pro residues" evidence="1">
    <location>
        <begin position="320"/>
        <end position="337"/>
    </location>
</feature>